<sequence>MDMKQDLFTYRHPGSIQAFGLNTDTLLVATSSILVEWDRVRRRIVKEIRMDEEIVDIKCFSGYWVLITKSDIGFLDGNKTKRIGSKGSLDVSIVYKDWLLTVGNEKLVIISIRKGNAEIRKVRLISTNGMCTCGVAATDGLFLSFENGKVFSIKESEVMNIVLGKINEVVMDKFSCLIFLKEAIVSISTLGKELVISLFNKKVLVLDLDTKDVSYTELPHNIRGSTVWNDLIVVSDCKNNILFLDRRLRITYSNCLKEEICGVLADRRGLAIGFRVGVVKEYVGESRTRPGVIRGMVE</sequence>
<dbReference type="Proteomes" id="UP000010094">
    <property type="component" value="Chromosome VI"/>
</dbReference>
<keyword evidence="2" id="KW-1185">Reference proteome</keyword>
<dbReference type="KEGG" id="ero:EROM_060920"/>
<name>I7AN75_ENCRO</name>
<dbReference type="GeneID" id="20521488"/>
<dbReference type="VEuPathDB" id="MicrosporidiaDB:EROM_060920"/>
<gene>
    <name evidence="1" type="ordered locus">EROM_060920</name>
</gene>
<proteinExistence type="predicted"/>
<dbReference type="OrthoDB" id="2191879at2759"/>
<dbReference type="HOGENOM" id="CLU_933926_0_0_1"/>
<evidence type="ECO:0000313" key="1">
    <source>
        <dbReference type="EMBL" id="AFN83184.1"/>
    </source>
</evidence>
<protein>
    <submittedName>
        <fullName evidence="1">Uncharacterized protein</fullName>
    </submittedName>
</protein>
<evidence type="ECO:0000313" key="2">
    <source>
        <dbReference type="Proteomes" id="UP000010094"/>
    </source>
</evidence>
<accession>I7AN75</accession>
<dbReference type="RefSeq" id="XP_009264681.1">
    <property type="nucleotide sequence ID" value="XM_009266406.1"/>
</dbReference>
<dbReference type="AlphaFoldDB" id="I7AN75"/>
<dbReference type="EMBL" id="CP003523">
    <property type="protein sequence ID" value="AFN83184.1"/>
    <property type="molecule type" value="Genomic_DNA"/>
</dbReference>
<reference evidence="1 2" key="1">
    <citation type="journal article" date="2012" name="Proc. Natl. Acad. Sci. U.S.A.">
        <title>Gain and loss of multiple functionally related, horizontally transferred genes in the reduced genomes of two microsporidian parasites.</title>
        <authorList>
            <person name="Pombert J.-F."/>
            <person name="Selman M."/>
            <person name="Burki F."/>
            <person name="Bardell F.T."/>
            <person name="Farinelli L."/>
            <person name="Solter L.F."/>
            <person name="Whitman D.W."/>
            <person name="Weiss L.M."/>
            <person name="Corradi N."/>
            <person name="Keeling P.J."/>
        </authorList>
    </citation>
    <scope>NUCLEOTIDE SEQUENCE [LARGE SCALE GENOMIC DNA]</scope>
    <source>
        <strain evidence="1 2">SJ-2008</strain>
    </source>
</reference>
<organism evidence="1 2">
    <name type="scientific">Encephalitozoon romaleae (strain SJ-2008)</name>
    <name type="common">Microsporidian parasite</name>
    <dbReference type="NCBI Taxonomy" id="1178016"/>
    <lineage>
        <taxon>Eukaryota</taxon>
        <taxon>Fungi</taxon>
        <taxon>Fungi incertae sedis</taxon>
        <taxon>Microsporidia</taxon>
        <taxon>Unikaryonidae</taxon>
        <taxon>Encephalitozoon</taxon>
    </lineage>
</organism>